<dbReference type="PANTHER" id="PTHR42865:SF7">
    <property type="entry name" value="PROTON_GLUTAMATE-ASPARTATE SYMPORTER"/>
    <property type="match status" value="1"/>
</dbReference>
<comment type="subcellular location">
    <subcellularLocation>
        <location evidence="1">Cell membrane</location>
        <topology evidence="1">Multi-pass membrane protein</topology>
    </subcellularLocation>
    <subcellularLocation>
        <location evidence="7">Membrane</location>
        <topology evidence="7">Multi-pass membrane protein</topology>
    </subcellularLocation>
</comment>
<proteinExistence type="inferred from homology"/>
<evidence type="ECO:0000256" key="8">
    <source>
        <dbReference type="SAM" id="SignalP"/>
    </source>
</evidence>
<feature type="transmembrane region" description="Helical" evidence="7">
    <location>
        <begin position="6"/>
        <end position="24"/>
    </location>
</feature>
<evidence type="ECO:0000256" key="3">
    <source>
        <dbReference type="ARBA" id="ARBA00022475"/>
    </source>
</evidence>
<dbReference type="Proteomes" id="UP000266841">
    <property type="component" value="Unassembled WGS sequence"/>
</dbReference>
<dbReference type="GO" id="GO:0015293">
    <property type="term" value="F:symporter activity"/>
    <property type="evidence" value="ECO:0007669"/>
    <property type="project" value="UniProtKB-UniRule"/>
</dbReference>
<dbReference type="SUPFAM" id="SSF118215">
    <property type="entry name" value="Proton glutamate symport protein"/>
    <property type="match status" value="1"/>
</dbReference>
<gene>
    <name evidence="9" type="ORF">THAOC_34815</name>
</gene>
<dbReference type="PRINTS" id="PR00173">
    <property type="entry name" value="EDTRNSPORT"/>
</dbReference>
<dbReference type="InterPro" id="IPR001991">
    <property type="entry name" value="Na-dicarboxylate_symporter"/>
</dbReference>
<dbReference type="EMBL" id="AGNL01047709">
    <property type="protein sequence ID" value="EJK46514.1"/>
    <property type="molecule type" value="Genomic_DNA"/>
</dbReference>
<comment type="caution">
    <text evidence="9">The sequence shown here is derived from an EMBL/GenBank/DDBJ whole genome shotgun (WGS) entry which is preliminary data.</text>
</comment>
<name>K0R4D7_THAOC</name>
<keyword evidence="6 7" id="KW-0472">Membrane</keyword>
<dbReference type="OrthoDB" id="70718at2759"/>
<dbReference type="Pfam" id="PF00375">
    <property type="entry name" value="SDF"/>
    <property type="match status" value="1"/>
</dbReference>
<evidence type="ECO:0000256" key="7">
    <source>
        <dbReference type="RuleBase" id="RU361216"/>
    </source>
</evidence>
<feature type="transmembrane region" description="Helical" evidence="7">
    <location>
        <begin position="75"/>
        <end position="96"/>
    </location>
</feature>
<keyword evidence="2 7" id="KW-0813">Transport</keyword>
<keyword evidence="7" id="KW-0769">Symport</keyword>
<evidence type="ECO:0000313" key="9">
    <source>
        <dbReference type="EMBL" id="EJK46514.1"/>
    </source>
</evidence>
<dbReference type="eggNOG" id="KOG3787">
    <property type="taxonomic scope" value="Eukaryota"/>
</dbReference>
<dbReference type="InterPro" id="IPR036458">
    <property type="entry name" value="Na:dicarbo_symporter_sf"/>
</dbReference>
<dbReference type="OMA" id="INWILTI"/>
<dbReference type="AlphaFoldDB" id="K0R4D7"/>
<evidence type="ECO:0000313" key="10">
    <source>
        <dbReference type="Proteomes" id="UP000266841"/>
    </source>
</evidence>
<feature type="signal peptide" evidence="8">
    <location>
        <begin position="1"/>
        <end position="16"/>
    </location>
</feature>
<evidence type="ECO:0000256" key="4">
    <source>
        <dbReference type="ARBA" id="ARBA00022692"/>
    </source>
</evidence>
<keyword evidence="10" id="KW-1185">Reference proteome</keyword>
<evidence type="ECO:0000256" key="1">
    <source>
        <dbReference type="ARBA" id="ARBA00004651"/>
    </source>
</evidence>
<dbReference type="GO" id="GO:0005886">
    <property type="term" value="C:plasma membrane"/>
    <property type="evidence" value="ECO:0007669"/>
    <property type="project" value="UniProtKB-SubCell"/>
</dbReference>
<dbReference type="PANTHER" id="PTHR42865">
    <property type="entry name" value="PROTON/GLUTAMATE-ASPARTATE SYMPORTER"/>
    <property type="match status" value="1"/>
</dbReference>
<accession>K0R4D7</accession>
<keyword evidence="5 7" id="KW-1133">Transmembrane helix</keyword>
<protein>
    <recommendedName>
        <fullName evidence="7">Amino acid transporter</fullName>
    </recommendedName>
</protein>
<feature type="transmembrane region" description="Helical" evidence="7">
    <location>
        <begin position="36"/>
        <end position="63"/>
    </location>
</feature>
<sequence>MMIIDWIIFVTPFAVASLIAGAIGERSDLGEVFTQLGWLVTATVVGLVTQFSVVYCGLYTGFIRSNPFKYYAQMIPAYATAFGGASSAAAIPQSLACIKRTGQVPDGVASFVISLGATVNLDGSCIYIVCGAAWMAYQNGIVPTAGDYVSLVFSATFGSIAAAPVPSASLVLMLSAYSAAFGLTEGTPEGFAYILAIDWLVDRLRTVFNVTGDHTITAIVGNMVVKKEANRAKSLKDEDLATDLELQGDADGADESIA</sequence>
<reference evidence="9 10" key="1">
    <citation type="journal article" date="2012" name="Genome Biol.">
        <title>Genome and low-iron response of an oceanic diatom adapted to chronic iron limitation.</title>
        <authorList>
            <person name="Lommer M."/>
            <person name="Specht M."/>
            <person name="Roy A.S."/>
            <person name="Kraemer L."/>
            <person name="Andreson R."/>
            <person name="Gutowska M.A."/>
            <person name="Wolf J."/>
            <person name="Bergner S.V."/>
            <person name="Schilhabel M.B."/>
            <person name="Klostermeier U.C."/>
            <person name="Beiko R.G."/>
            <person name="Rosenstiel P."/>
            <person name="Hippler M."/>
            <person name="Laroche J."/>
        </authorList>
    </citation>
    <scope>NUCLEOTIDE SEQUENCE [LARGE SCALE GENOMIC DNA]</scope>
    <source>
        <strain evidence="9 10">CCMP1005</strain>
    </source>
</reference>
<keyword evidence="4 7" id="KW-0812">Transmembrane</keyword>
<feature type="transmembrane region" description="Helical" evidence="7">
    <location>
        <begin position="148"/>
        <end position="174"/>
    </location>
</feature>
<evidence type="ECO:0000256" key="6">
    <source>
        <dbReference type="ARBA" id="ARBA00023136"/>
    </source>
</evidence>
<feature type="transmembrane region" description="Helical" evidence="7">
    <location>
        <begin position="108"/>
        <end position="136"/>
    </location>
</feature>
<dbReference type="Gene3D" id="1.10.3860.10">
    <property type="entry name" value="Sodium:dicarboxylate symporter"/>
    <property type="match status" value="1"/>
</dbReference>
<evidence type="ECO:0000256" key="5">
    <source>
        <dbReference type="ARBA" id="ARBA00022989"/>
    </source>
</evidence>
<organism evidence="9 10">
    <name type="scientific">Thalassiosira oceanica</name>
    <name type="common">Marine diatom</name>
    <dbReference type="NCBI Taxonomy" id="159749"/>
    <lineage>
        <taxon>Eukaryota</taxon>
        <taxon>Sar</taxon>
        <taxon>Stramenopiles</taxon>
        <taxon>Ochrophyta</taxon>
        <taxon>Bacillariophyta</taxon>
        <taxon>Coscinodiscophyceae</taxon>
        <taxon>Thalassiosirophycidae</taxon>
        <taxon>Thalassiosirales</taxon>
        <taxon>Thalassiosiraceae</taxon>
        <taxon>Thalassiosira</taxon>
    </lineage>
</organism>
<keyword evidence="3" id="KW-1003">Cell membrane</keyword>
<keyword evidence="8" id="KW-0732">Signal</keyword>
<comment type="similarity">
    <text evidence="7">Belongs to the dicarboxylate/amino acid:cation symporter (DAACS) (TC 2.A.23) family.</text>
</comment>
<feature type="chain" id="PRO_5003835999" description="Amino acid transporter" evidence="8">
    <location>
        <begin position="17"/>
        <end position="258"/>
    </location>
</feature>
<evidence type="ECO:0000256" key="2">
    <source>
        <dbReference type="ARBA" id="ARBA00022448"/>
    </source>
</evidence>